<keyword evidence="3" id="KW-1185">Reference proteome</keyword>
<dbReference type="EnsemblPlants" id="OGLUM10G09600.1">
    <property type="protein sequence ID" value="OGLUM10G09600.1"/>
    <property type="gene ID" value="OGLUM10G09600"/>
</dbReference>
<sequence length="233" mass="25014">MARWAAGSTEEGVGGGRQRRGRAPRQWQRGDESGGAAAAPFPGDDGEVPLSSSVSMTAGDESSLGRAWRVPRAACAVGRASRAAGGAEDIGPAAVVLVPHLRLMLPRRLADVAERQEPHWTNLVIVEELGVSSPLISMVIWAPYDSSFGDSLLCFCHWPPSIFCCALYFLSRSHDTGGDADGAEEDYEEELRASICLHRRPPSPPSPAIDAKRERERERERGSRGNGIGEGLV</sequence>
<feature type="region of interest" description="Disordered" evidence="1">
    <location>
        <begin position="1"/>
        <end position="58"/>
    </location>
</feature>
<proteinExistence type="predicted"/>
<feature type="compositionally biased region" description="Basic and acidic residues" evidence="1">
    <location>
        <begin position="210"/>
        <end position="223"/>
    </location>
</feature>
<name>A0A0E0BAF9_9ORYZ</name>
<feature type="compositionally biased region" description="Low complexity" evidence="1">
    <location>
        <begin position="34"/>
        <end position="43"/>
    </location>
</feature>
<reference evidence="2" key="1">
    <citation type="submission" date="2015-04" db="UniProtKB">
        <authorList>
            <consortium name="EnsemblPlants"/>
        </authorList>
    </citation>
    <scope>IDENTIFICATION</scope>
</reference>
<organism evidence="2">
    <name type="scientific">Oryza glumipatula</name>
    <dbReference type="NCBI Taxonomy" id="40148"/>
    <lineage>
        <taxon>Eukaryota</taxon>
        <taxon>Viridiplantae</taxon>
        <taxon>Streptophyta</taxon>
        <taxon>Embryophyta</taxon>
        <taxon>Tracheophyta</taxon>
        <taxon>Spermatophyta</taxon>
        <taxon>Magnoliopsida</taxon>
        <taxon>Liliopsida</taxon>
        <taxon>Poales</taxon>
        <taxon>Poaceae</taxon>
        <taxon>BOP clade</taxon>
        <taxon>Oryzoideae</taxon>
        <taxon>Oryzeae</taxon>
        <taxon>Oryzinae</taxon>
        <taxon>Oryza</taxon>
    </lineage>
</organism>
<feature type="region of interest" description="Disordered" evidence="1">
    <location>
        <begin position="195"/>
        <end position="233"/>
    </location>
</feature>
<evidence type="ECO:0000313" key="3">
    <source>
        <dbReference type="Proteomes" id="UP000026961"/>
    </source>
</evidence>
<dbReference type="Gramene" id="OGLUM10G09600.1">
    <property type="protein sequence ID" value="OGLUM10G09600.1"/>
    <property type="gene ID" value="OGLUM10G09600"/>
</dbReference>
<accession>A0A0E0BAF9</accession>
<feature type="compositionally biased region" description="Gly residues" evidence="1">
    <location>
        <begin position="224"/>
        <end position="233"/>
    </location>
</feature>
<dbReference type="AlphaFoldDB" id="A0A0E0BAF9"/>
<evidence type="ECO:0000313" key="2">
    <source>
        <dbReference type="EnsemblPlants" id="OGLUM10G09600.1"/>
    </source>
</evidence>
<reference evidence="2" key="2">
    <citation type="submission" date="2018-05" db="EMBL/GenBank/DDBJ databases">
        <title>OgluRS3 (Oryza glumaepatula Reference Sequence Version 3).</title>
        <authorList>
            <person name="Zhang J."/>
            <person name="Kudrna D."/>
            <person name="Lee S."/>
            <person name="Talag J."/>
            <person name="Welchert J."/>
            <person name="Wing R.A."/>
        </authorList>
    </citation>
    <scope>NUCLEOTIDE SEQUENCE [LARGE SCALE GENOMIC DNA]</scope>
</reference>
<dbReference type="HOGENOM" id="CLU_103941_0_0_1"/>
<evidence type="ECO:0000256" key="1">
    <source>
        <dbReference type="SAM" id="MobiDB-lite"/>
    </source>
</evidence>
<dbReference type="Proteomes" id="UP000026961">
    <property type="component" value="Chromosome 10"/>
</dbReference>
<protein>
    <submittedName>
        <fullName evidence="2">Uncharacterized protein</fullName>
    </submittedName>
</protein>